<dbReference type="EMBL" id="SOZI01000089">
    <property type="protein sequence ID" value="TNY19639.1"/>
    <property type="molecule type" value="Genomic_DNA"/>
</dbReference>
<reference evidence="1 2" key="1">
    <citation type="submission" date="2019-03" db="EMBL/GenBank/DDBJ databases">
        <title>Rhodosporidium diobovatum UCD-FST 08-225 genome sequencing, assembly, and annotation.</title>
        <authorList>
            <person name="Fakankun I.U."/>
            <person name="Fristensky B."/>
            <person name="Levin D.B."/>
        </authorList>
    </citation>
    <scope>NUCLEOTIDE SEQUENCE [LARGE SCALE GENOMIC DNA]</scope>
    <source>
        <strain evidence="1 2">UCD-FST 08-225</strain>
    </source>
</reference>
<evidence type="ECO:0000313" key="1">
    <source>
        <dbReference type="EMBL" id="TNY19639.1"/>
    </source>
</evidence>
<comment type="caution">
    <text evidence="1">The sequence shown here is derived from an EMBL/GenBank/DDBJ whole genome shotgun (WGS) entry which is preliminary data.</text>
</comment>
<organism evidence="1 2">
    <name type="scientific">Rhodotorula diobovata</name>
    <dbReference type="NCBI Taxonomy" id="5288"/>
    <lineage>
        <taxon>Eukaryota</taxon>
        <taxon>Fungi</taxon>
        <taxon>Dikarya</taxon>
        <taxon>Basidiomycota</taxon>
        <taxon>Pucciniomycotina</taxon>
        <taxon>Microbotryomycetes</taxon>
        <taxon>Sporidiobolales</taxon>
        <taxon>Sporidiobolaceae</taxon>
        <taxon>Rhodotorula</taxon>
    </lineage>
</organism>
<sequence>MAPSFGQRPLCRLQPAAHSVHALLRRSSRRAEQKSSSANHGGAIANRALVACAPSSLVDLAACHATSSRTLVLHIECTPCLCRSAPTKSPSPEILRMSIGRLARFSARARLTVASAPPAPLVSPPLAHTLTRTAAVLSMRSSMLTGRDALLHAPARALAVETRETQYSHAHLPFLTLVLGSSLHTTLDLLRLPPARHPAIVHRLLHLLDQLAEAIDRRRVLLEADSERRRRLADAVEEGLDEVRRELSRCERRRGLGLEEEEDVRRRAKEVRWARAT</sequence>
<name>A0A5C5FTK3_9BASI</name>
<dbReference type="Proteomes" id="UP000311382">
    <property type="component" value="Unassembled WGS sequence"/>
</dbReference>
<proteinExistence type="predicted"/>
<keyword evidence="2" id="KW-1185">Reference proteome</keyword>
<dbReference type="AlphaFoldDB" id="A0A5C5FTK3"/>
<accession>A0A5C5FTK3</accession>
<evidence type="ECO:0000313" key="2">
    <source>
        <dbReference type="Proteomes" id="UP000311382"/>
    </source>
</evidence>
<gene>
    <name evidence="1" type="ORF">DMC30DRAFT_292548</name>
</gene>
<protein>
    <submittedName>
        <fullName evidence="1">Uncharacterized protein</fullName>
    </submittedName>
</protein>